<dbReference type="SUPFAM" id="SSF49899">
    <property type="entry name" value="Concanavalin A-like lectins/glucanases"/>
    <property type="match status" value="1"/>
</dbReference>
<dbReference type="PANTHER" id="PTHR42812">
    <property type="entry name" value="BETA-XYLOSIDASE"/>
    <property type="match status" value="1"/>
</dbReference>
<feature type="active site" description="Proton acceptor" evidence="4">
    <location>
        <position position="61"/>
    </location>
</feature>
<evidence type="ECO:0000256" key="4">
    <source>
        <dbReference type="PIRSR" id="PIRSR606710-1"/>
    </source>
</evidence>
<dbReference type="SUPFAM" id="SSF75005">
    <property type="entry name" value="Arabinanase/levansucrase/invertase"/>
    <property type="match status" value="1"/>
</dbReference>
<comment type="caution">
    <text evidence="9">The sequence shown here is derived from an EMBL/GenBank/DDBJ whole genome shotgun (WGS) entry which is preliminary data.</text>
</comment>
<dbReference type="Gene3D" id="2.115.10.20">
    <property type="entry name" value="Glycosyl hydrolase domain, family 43"/>
    <property type="match status" value="1"/>
</dbReference>
<dbReference type="InterPro" id="IPR051795">
    <property type="entry name" value="Glycosyl_Hydrlase_43"/>
</dbReference>
<keyword evidence="7" id="KW-0732">Signal</keyword>
<dbReference type="PANTHER" id="PTHR42812:SF12">
    <property type="entry name" value="BETA-XYLOSIDASE-RELATED"/>
    <property type="match status" value="1"/>
</dbReference>
<dbReference type="Pfam" id="PF17851">
    <property type="entry name" value="GH43_C2"/>
    <property type="match status" value="1"/>
</dbReference>
<protein>
    <submittedName>
        <fullName evidence="9">Xylan 1,4-beta-xylosidase</fullName>
    </submittedName>
</protein>
<dbReference type="InterPro" id="IPR041542">
    <property type="entry name" value="GH43_C2"/>
</dbReference>
<dbReference type="Pfam" id="PF04616">
    <property type="entry name" value="Glyco_hydro_43"/>
    <property type="match status" value="1"/>
</dbReference>
<evidence type="ECO:0000256" key="6">
    <source>
        <dbReference type="RuleBase" id="RU361187"/>
    </source>
</evidence>
<feature type="domain" description="Beta-xylosidase C-terminal Concanavalin A-like" evidence="8">
    <location>
        <begin position="377"/>
        <end position="552"/>
    </location>
</feature>
<evidence type="ECO:0000256" key="2">
    <source>
        <dbReference type="ARBA" id="ARBA00022801"/>
    </source>
</evidence>
<evidence type="ECO:0000256" key="1">
    <source>
        <dbReference type="ARBA" id="ARBA00009865"/>
    </source>
</evidence>
<feature type="chain" id="PRO_5006391207" evidence="7">
    <location>
        <begin position="24"/>
        <end position="560"/>
    </location>
</feature>
<evidence type="ECO:0000256" key="3">
    <source>
        <dbReference type="ARBA" id="ARBA00023295"/>
    </source>
</evidence>
<comment type="similarity">
    <text evidence="1 6">Belongs to the glycosyl hydrolase 43 family.</text>
</comment>
<organism evidence="9 10">
    <name type="scientific">Stenotrophomonas panacihumi</name>
    <dbReference type="NCBI Taxonomy" id="676599"/>
    <lineage>
        <taxon>Bacteria</taxon>
        <taxon>Pseudomonadati</taxon>
        <taxon>Pseudomonadota</taxon>
        <taxon>Gammaproteobacteria</taxon>
        <taxon>Lysobacterales</taxon>
        <taxon>Lysobacteraceae</taxon>
        <taxon>Stenotrophomonas</taxon>
    </lineage>
</organism>
<dbReference type="STRING" id="676599.ARC20_02890"/>
<sequence>MRARWLRGIVAGWLAWAIVPAQAAAPVIFDDFSYRGEDAAFATPLAKGQYRNPVLAGFYPDPAVTRVGDRYYLVNSTFAYFPGIPVFESEDLVHWRLLGHAIDRPGQLDFSGLGTSRGVFAPSIAHHGDTFYIFNTAVDNGGNYYVTAKDPAGPWSDPVWLKEVDGIDPSLFIDDNGKAYLLNNGPPQGTPRYEGHRAIWLQAFDLKTGQPFGPRKVLLDGGVAPEKNPIWIEGPHLYHRQGWYYLSCAEGGTGPQHSQVVLRARSPWGPFEPYARNPILTQRDLPADRAHPIANAGHADLVEGRDGHWWAIFLASRIYGDGHYQTGRETFLLPVEWREGWPVILDTGKAIPQVADAPSWMKTTQDQAPHSGNFDWRDDFAAPALKTEWLSLRAPPTWADLRATPGKLSLVPQTDGLEGHGHPAFLGRRQQHLKFDTTLDVQLPTTPGVTAGMAMYQDEKHWYVLGVQRTGQGGVVFVQRHVGAGTEIVARARVPDGHTLRLRIQADAGRGDFAFDAGAGWQPLREAEDIHVLSTDLAGGFVGVMIGPYARAEAAPFQED</sequence>
<dbReference type="RefSeq" id="WP_057643204.1">
    <property type="nucleotide sequence ID" value="NZ_LLXU01000024.1"/>
</dbReference>
<keyword evidence="3 6" id="KW-0326">Glycosidase</keyword>
<keyword evidence="2 6" id="KW-0378">Hydrolase</keyword>
<feature type="active site" description="Proton donor" evidence="4">
    <location>
        <position position="233"/>
    </location>
</feature>
<dbReference type="InterPro" id="IPR006710">
    <property type="entry name" value="Glyco_hydro_43"/>
</dbReference>
<accession>A0A0R0ART3</accession>
<dbReference type="InterPro" id="IPR023296">
    <property type="entry name" value="Glyco_hydro_beta-prop_sf"/>
</dbReference>
<feature type="signal peptide" evidence="7">
    <location>
        <begin position="1"/>
        <end position="23"/>
    </location>
</feature>
<dbReference type="GO" id="GO:0005975">
    <property type="term" value="P:carbohydrate metabolic process"/>
    <property type="evidence" value="ECO:0007669"/>
    <property type="project" value="InterPro"/>
</dbReference>
<gene>
    <name evidence="9" type="ORF">ARC20_02890</name>
</gene>
<dbReference type="AlphaFoldDB" id="A0A0R0ART3"/>
<evidence type="ECO:0000256" key="5">
    <source>
        <dbReference type="PIRSR" id="PIRSR606710-2"/>
    </source>
</evidence>
<evidence type="ECO:0000256" key="7">
    <source>
        <dbReference type="SAM" id="SignalP"/>
    </source>
</evidence>
<dbReference type="EMBL" id="LLXU01000024">
    <property type="protein sequence ID" value="KRG47894.1"/>
    <property type="molecule type" value="Genomic_DNA"/>
</dbReference>
<evidence type="ECO:0000313" key="10">
    <source>
        <dbReference type="Proteomes" id="UP000051802"/>
    </source>
</evidence>
<dbReference type="GO" id="GO:0004553">
    <property type="term" value="F:hydrolase activity, hydrolyzing O-glycosyl compounds"/>
    <property type="evidence" value="ECO:0007669"/>
    <property type="project" value="InterPro"/>
</dbReference>
<evidence type="ECO:0000313" key="9">
    <source>
        <dbReference type="EMBL" id="KRG47894.1"/>
    </source>
</evidence>
<dbReference type="Proteomes" id="UP000051802">
    <property type="component" value="Unassembled WGS sequence"/>
</dbReference>
<feature type="site" description="Important for catalytic activity, responsible for pKa modulation of the active site Glu and correct orientation of both the proton donor and substrate" evidence="5">
    <location>
        <position position="168"/>
    </location>
</feature>
<name>A0A0R0ART3_9GAMM</name>
<reference evidence="9 10" key="1">
    <citation type="submission" date="2015-10" db="EMBL/GenBank/DDBJ databases">
        <title>Genome sequencing and analysis of members of genus Stenotrophomonas.</title>
        <authorList>
            <person name="Patil P.P."/>
            <person name="Midha S."/>
            <person name="Patil P.B."/>
        </authorList>
    </citation>
    <scope>NUCLEOTIDE SEQUENCE [LARGE SCALE GENOMIC DNA]</scope>
    <source>
        <strain evidence="9 10">JCM 16536</strain>
    </source>
</reference>
<dbReference type="InterPro" id="IPR013320">
    <property type="entry name" value="ConA-like_dom_sf"/>
</dbReference>
<dbReference type="CDD" id="cd18617">
    <property type="entry name" value="GH43_XynB-like"/>
    <property type="match status" value="1"/>
</dbReference>
<proteinExistence type="inferred from homology"/>
<dbReference type="Gene3D" id="2.60.120.200">
    <property type="match status" value="1"/>
</dbReference>
<evidence type="ECO:0000259" key="8">
    <source>
        <dbReference type="Pfam" id="PF17851"/>
    </source>
</evidence>
<keyword evidence="10" id="KW-1185">Reference proteome</keyword>